<organism evidence="9 10">
    <name type="scientific">Aquitalea magnusonii</name>
    <dbReference type="NCBI Taxonomy" id="332411"/>
    <lineage>
        <taxon>Bacteria</taxon>
        <taxon>Pseudomonadati</taxon>
        <taxon>Pseudomonadota</taxon>
        <taxon>Betaproteobacteria</taxon>
        <taxon>Neisseriales</taxon>
        <taxon>Chromobacteriaceae</taxon>
        <taxon>Aquitalea</taxon>
    </lineage>
</organism>
<evidence type="ECO:0000256" key="1">
    <source>
        <dbReference type="ARBA" id="ARBA00004571"/>
    </source>
</evidence>
<comment type="similarity">
    <text evidence="2">Belongs to the OmpP1/FadL family.</text>
</comment>
<keyword evidence="3" id="KW-1134">Transmembrane beta strand</keyword>
<evidence type="ECO:0000313" key="9">
    <source>
        <dbReference type="EMBL" id="BBF85007.1"/>
    </source>
</evidence>
<dbReference type="PANTHER" id="PTHR35093:SF8">
    <property type="entry name" value="OUTER MEMBRANE PROTEIN NMB0088-RELATED"/>
    <property type="match status" value="1"/>
</dbReference>
<protein>
    <submittedName>
        <fullName evidence="9">Putative facilitator of salicylate uptake</fullName>
    </submittedName>
</protein>
<dbReference type="KEGG" id="amah:DLM_1383"/>
<evidence type="ECO:0000256" key="5">
    <source>
        <dbReference type="ARBA" id="ARBA00022729"/>
    </source>
</evidence>
<comment type="subcellular location">
    <subcellularLocation>
        <location evidence="1">Cell outer membrane</location>
        <topology evidence="1">Multi-pass membrane protein</topology>
    </subcellularLocation>
</comment>
<reference evidence="10" key="3">
    <citation type="journal article" date="2017" name="Plant Physiol. Biochem.">
        <title>Differential oxidative and antioxidative response of duckweed Lemna minor toward plant growth promoting/inhibiting bacteria.</title>
        <authorList>
            <person name="Ishizawa H."/>
            <person name="Kuroda M."/>
            <person name="Morikawa M."/>
            <person name="Ike M."/>
        </authorList>
    </citation>
    <scope>NUCLEOTIDE SEQUENCE [LARGE SCALE GENOMIC DNA]</scope>
    <source>
        <strain evidence="10">H3</strain>
    </source>
</reference>
<dbReference type="Pfam" id="PF03349">
    <property type="entry name" value="Toluene_X"/>
    <property type="match status" value="1"/>
</dbReference>
<dbReference type="RefSeq" id="WP_089084791.1">
    <property type="nucleotide sequence ID" value="NZ_AP018823.1"/>
</dbReference>
<name>A0A3G9GH81_9NEIS</name>
<keyword evidence="6" id="KW-0472">Membrane</keyword>
<feature type="signal peptide" evidence="8">
    <location>
        <begin position="1"/>
        <end position="21"/>
    </location>
</feature>
<dbReference type="GO" id="GO:0015483">
    <property type="term" value="F:long-chain fatty acid transporting porin activity"/>
    <property type="evidence" value="ECO:0007669"/>
    <property type="project" value="TreeGrafter"/>
</dbReference>
<dbReference type="GO" id="GO:0009279">
    <property type="term" value="C:cell outer membrane"/>
    <property type="evidence" value="ECO:0007669"/>
    <property type="project" value="UniProtKB-SubCell"/>
</dbReference>
<evidence type="ECO:0000256" key="4">
    <source>
        <dbReference type="ARBA" id="ARBA00022692"/>
    </source>
</evidence>
<dbReference type="Gene3D" id="2.40.160.60">
    <property type="entry name" value="Outer membrane protein transport protein (OMPP1/FadL/TodX)"/>
    <property type="match status" value="1"/>
</dbReference>
<evidence type="ECO:0000256" key="8">
    <source>
        <dbReference type="SAM" id="SignalP"/>
    </source>
</evidence>
<accession>A0A3G9GH81</accession>
<dbReference type="PANTHER" id="PTHR35093">
    <property type="entry name" value="OUTER MEMBRANE PROTEIN NMB0088-RELATED"/>
    <property type="match status" value="1"/>
</dbReference>
<dbReference type="EMBL" id="AP018823">
    <property type="protein sequence ID" value="BBF85007.1"/>
    <property type="molecule type" value="Genomic_DNA"/>
</dbReference>
<dbReference type="AlphaFoldDB" id="A0A3G9GH81"/>
<dbReference type="OrthoDB" id="19849at2"/>
<feature type="chain" id="PRO_5018091827" evidence="8">
    <location>
        <begin position="22"/>
        <end position="415"/>
    </location>
</feature>
<proteinExistence type="inferred from homology"/>
<dbReference type="Proteomes" id="UP000198290">
    <property type="component" value="Chromosome"/>
</dbReference>
<dbReference type="InterPro" id="IPR005017">
    <property type="entry name" value="OMPP1/FadL/TodX"/>
</dbReference>
<keyword evidence="4" id="KW-0812">Transmembrane</keyword>
<evidence type="ECO:0000256" key="7">
    <source>
        <dbReference type="ARBA" id="ARBA00023237"/>
    </source>
</evidence>
<evidence type="ECO:0000313" key="10">
    <source>
        <dbReference type="Proteomes" id="UP000198290"/>
    </source>
</evidence>
<evidence type="ECO:0000256" key="6">
    <source>
        <dbReference type="ARBA" id="ARBA00023136"/>
    </source>
</evidence>
<keyword evidence="7" id="KW-0998">Cell outer membrane</keyword>
<evidence type="ECO:0000256" key="3">
    <source>
        <dbReference type="ARBA" id="ARBA00022452"/>
    </source>
</evidence>
<evidence type="ECO:0000256" key="2">
    <source>
        <dbReference type="ARBA" id="ARBA00008163"/>
    </source>
</evidence>
<reference evidence="10" key="1">
    <citation type="journal article" date="2017" name="Biotechnol. Biofuels">
        <title>Evaluation of environmental bacterial communities as a factor affecting the growth of duckweed Lemna minor.</title>
        <authorList>
            <person name="Ishizawa H."/>
            <person name="Kuroda M."/>
            <person name="Morikawa M."/>
            <person name="Ike M."/>
        </authorList>
    </citation>
    <scope>NUCLEOTIDE SEQUENCE [LARGE SCALE GENOMIC DNA]</scope>
    <source>
        <strain evidence="10">H3</strain>
    </source>
</reference>
<keyword evidence="10" id="KW-1185">Reference proteome</keyword>
<gene>
    <name evidence="9" type="ORF">DLM_1383</name>
</gene>
<dbReference type="SUPFAM" id="SSF56935">
    <property type="entry name" value="Porins"/>
    <property type="match status" value="1"/>
</dbReference>
<sequence length="415" mass="43777">MKQRGIQIALLLAGLVPSSWATNGYFANGYSVKSEGIAGIGIALPQDTLAIAANPAGLTSIGNRLDVGANLFTPKRSASISGNGAGLNGQYDGNATRDFVIPELGYSQQLTPELVAGVALYGNGGMNTDYQRNPFAAVGGKGSAGVELSQLFVSPAIAWKLNETQSLGLALNLAYQTFTAKGLDGFAGFSSSAANLDSNRRDSSTGVGLRLGWSGKLSEQLTLGATWSSRIRMSKFDDYRGLFADQGSFDIPENYGVGLSYQLTPSVLLAGEYQRIRFSQVGSIANSVDSLFSGKQLGSNQGPGFGWQDINVYRLGISYTLNDNWTLRGGYSHSDQAVPASQTLFNILAPGVVQNHATVGLSWKVSKDSELSAAYVHGFKQTVHGQGSIPNALGGGEADISLSENLFGLAWGWKF</sequence>
<keyword evidence="5 8" id="KW-0732">Signal</keyword>
<reference evidence="9 10" key="2">
    <citation type="journal article" date="2017" name="Genome Announc.">
        <title>Draft genome sequence of Aquitalea magnusonii strain H3, a plant growth-promoting bacterium of duckweed Lemna minor.</title>
        <authorList>
            <person name="Ishizawa H."/>
            <person name="Kuroda M."/>
            <person name="Ike M."/>
        </authorList>
    </citation>
    <scope>NUCLEOTIDE SEQUENCE [LARGE SCALE GENOMIC DNA]</scope>
    <source>
        <strain evidence="9 10">H3</strain>
    </source>
</reference>